<dbReference type="PROSITE" id="PS50017">
    <property type="entry name" value="DEATH_DOMAIN"/>
    <property type="match status" value="1"/>
</dbReference>
<comment type="subcellular location">
    <subcellularLocation>
        <location evidence="1">Secreted</location>
    </subcellularLocation>
</comment>
<dbReference type="InterPro" id="IPR011029">
    <property type="entry name" value="DEATH-like_dom_sf"/>
</dbReference>
<dbReference type="PROSITE" id="PS00652">
    <property type="entry name" value="TNFR_NGFR_1"/>
    <property type="match status" value="1"/>
</dbReference>
<evidence type="ECO:0000256" key="9">
    <source>
        <dbReference type="SAM" id="MobiDB-lite"/>
    </source>
</evidence>
<evidence type="ECO:0000256" key="2">
    <source>
        <dbReference type="ARBA" id="ARBA00022525"/>
    </source>
</evidence>
<feature type="repeat" description="TNFR-Cys" evidence="8">
    <location>
        <begin position="66"/>
        <end position="108"/>
    </location>
</feature>
<dbReference type="Gene3D" id="1.10.533.10">
    <property type="entry name" value="Death Domain, Fas"/>
    <property type="match status" value="1"/>
</dbReference>
<dbReference type="InterPro" id="IPR000488">
    <property type="entry name" value="Death_dom"/>
</dbReference>
<evidence type="ECO:0000256" key="8">
    <source>
        <dbReference type="PROSITE-ProRule" id="PRU00206"/>
    </source>
</evidence>
<evidence type="ECO:0000256" key="7">
    <source>
        <dbReference type="ARBA" id="ARBA00023180"/>
    </source>
</evidence>
<dbReference type="PANTHER" id="PTHR23097">
    <property type="entry name" value="TUMOR NECROSIS FACTOR RECEPTOR SUPERFAMILY MEMBER"/>
    <property type="match status" value="1"/>
</dbReference>
<evidence type="ECO:0000256" key="1">
    <source>
        <dbReference type="ARBA" id="ARBA00004613"/>
    </source>
</evidence>
<feature type="region of interest" description="Disordered" evidence="9">
    <location>
        <begin position="496"/>
        <end position="529"/>
    </location>
</feature>
<dbReference type="GO" id="GO:0007165">
    <property type="term" value="P:signal transduction"/>
    <property type="evidence" value="ECO:0007669"/>
    <property type="project" value="InterPro"/>
</dbReference>
<keyword evidence="14" id="KW-1185">Reference proteome</keyword>
<feature type="transmembrane region" description="Helical" evidence="10">
    <location>
        <begin position="408"/>
        <end position="431"/>
    </location>
</feature>
<dbReference type="InterPro" id="IPR052459">
    <property type="entry name" value="TNFRSF_decoy_receptor"/>
</dbReference>
<feature type="disulfide bond" evidence="8">
    <location>
        <begin position="67"/>
        <end position="82"/>
    </location>
</feature>
<feature type="signal peptide" evidence="11">
    <location>
        <begin position="1"/>
        <end position="26"/>
    </location>
</feature>
<keyword evidence="5" id="KW-0677">Repeat</keyword>
<evidence type="ECO:0000259" key="13">
    <source>
        <dbReference type="PROSITE" id="PS50050"/>
    </source>
</evidence>
<keyword evidence="6 8" id="KW-1015">Disulfide bond</keyword>
<dbReference type="SMART" id="SM00208">
    <property type="entry name" value="TNFR"/>
    <property type="match status" value="4"/>
</dbReference>
<dbReference type="GO" id="GO:0005576">
    <property type="term" value="C:extracellular region"/>
    <property type="evidence" value="ECO:0007669"/>
    <property type="project" value="UniProtKB-SubCell"/>
</dbReference>
<evidence type="ECO:0000313" key="14">
    <source>
        <dbReference type="Proteomes" id="UP000001554"/>
    </source>
</evidence>
<organism evidence="14 15">
    <name type="scientific">Branchiostoma floridae</name>
    <name type="common">Florida lancelet</name>
    <name type="synonym">Amphioxus</name>
    <dbReference type="NCBI Taxonomy" id="7739"/>
    <lineage>
        <taxon>Eukaryota</taxon>
        <taxon>Metazoa</taxon>
        <taxon>Chordata</taxon>
        <taxon>Cephalochordata</taxon>
        <taxon>Leptocardii</taxon>
        <taxon>Amphioxiformes</taxon>
        <taxon>Branchiostomatidae</taxon>
        <taxon>Branchiostoma</taxon>
    </lineage>
</organism>
<dbReference type="PROSITE" id="PS50050">
    <property type="entry name" value="TNFR_NGFR_2"/>
    <property type="match status" value="1"/>
</dbReference>
<accession>A0A9J7MCP3</accession>
<dbReference type="GeneID" id="118431173"/>
<keyword evidence="10" id="KW-0812">Transmembrane</keyword>
<proteinExistence type="predicted"/>
<dbReference type="Pfam" id="PF00531">
    <property type="entry name" value="Death"/>
    <property type="match status" value="1"/>
</dbReference>
<reference evidence="15" key="1">
    <citation type="journal article" date="2016" name="Genome Biol. Evol.">
        <title>Conserved non-coding elements in the most distant genera of cephalochordates: the Goldilocks principle.</title>
        <authorList>
            <person name="Yue J.X."/>
            <person name="Kozmikova I."/>
            <person name="Ono H."/>
            <person name="Nossa C.W."/>
            <person name="Kozmik Z."/>
            <person name="Putnam N.H."/>
            <person name="Yu J.K."/>
            <person name="Holland L.Z."/>
        </authorList>
    </citation>
    <scope>NUCLEOTIDE SEQUENCE</scope>
</reference>
<dbReference type="KEGG" id="bfo:118431173"/>
<keyword evidence="10" id="KW-1133">Transmembrane helix</keyword>
<keyword evidence="7" id="KW-0325">Glycoprotein</keyword>
<feature type="domain" description="Death" evidence="12">
    <location>
        <begin position="555"/>
        <end position="613"/>
    </location>
</feature>
<evidence type="ECO:0000256" key="3">
    <source>
        <dbReference type="ARBA" id="ARBA00022703"/>
    </source>
</evidence>
<dbReference type="InterPro" id="IPR001368">
    <property type="entry name" value="TNFR/NGFR_Cys_rich_reg"/>
</dbReference>
<keyword evidence="10" id="KW-0472">Membrane</keyword>
<keyword evidence="2" id="KW-0964">Secreted</keyword>
<dbReference type="AlphaFoldDB" id="A0A9J7MCP3"/>
<evidence type="ECO:0000259" key="12">
    <source>
        <dbReference type="PROSITE" id="PS50017"/>
    </source>
</evidence>
<feature type="compositionally biased region" description="Low complexity" evidence="9">
    <location>
        <begin position="311"/>
        <end position="334"/>
    </location>
</feature>
<keyword evidence="3" id="KW-0053">Apoptosis</keyword>
<feature type="chain" id="PRO_5039953004" evidence="11">
    <location>
        <begin position="27"/>
        <end position="613"/>
    </location>
</feature>
<dbReference type="Proteomes" id="UP000001554">
    <property type="component" value="Chromosome 14"/>
</dbReference>
<keyword evidence="4 11" id="KW-0732">Signal</keyword>
<evidence type="ECO:0000256" key="10">
    <source>
        <dbReference type="SAM" id="Phobius"/>
    </source>
</evidence>
<protein>
    <submittedName>
        <fullName evidence="15">Uncharacterized protein LOC118431173</fullName>
    </submittedName>
</protein>
<evidence type="ECO:0000256" key="6">
    <source>
        <dbReference type="ARBA" id="ARBA00023157"/>
    </source>
</evidence>
<reference evidence="14" key="2">
    <citation type="journal article" date="2020" name="Nat. Ecol. Evol.">
        <title>Deeply conserved synteny resolves early events in vertebrate evolution.</title>
        <authorList>
            <person name="Simakov O."/>
            <person name="Marletaz F."/>
            <person name="Yue J.X."/>
            <person name="O'Connell B."/>
            <person name="Jenkins J."/>
            <person name="Brandt A."/>
            <person name="Calef R."/>
            <person name="Tung C.H."/>
            <person name="Huang T.K."/>
            <person name="Schmutz J."/>
            <person name="Satoh N."/>
            <person name="Yu J.K."/>
            <person name="Putnam N.H."/>
            <person name="Green R.E."/>
            <person name="Rokhsar D.S."/>
        </authorList>
    </citation>
    <scope>NUCLEOTIDE SEQUENCE [LARGE SCALE GENOMIC DNA]</scope>
    <source>
        <strain evidence="14">S238N-H82</strain>
    </source>
</reference>
<evidence type="ECO:0000256" key="4">
    <source>
        <dbReference type="ARBA" id="ARBA00022729"/>
    </source>
</evidence>
<feature type="domain" description="TNFR-Cys" evidence="13">
    <location>
        <begin position="66"/>
        <end position="108"/>
    </location>
</feature>
<feature type="region of interest" description="Disordered" evidence="9">
    <location>
        <begin position="310"/>
        <end position="349"/>
    </location>
</feature>
<dbReference type="SUPFAM" id="SSF57586">
    <property type="entry name" value="TNF receptor-like"/>
    <property type="match status" value="2"/>
</dbReference>
<evidence type="ECO:0000256" key="5">
    <source>
        <dbReference type="ARBA" id="ARBA00022737"/>
    </source>
</evidence>
<evidence type="ECO:0000256" key="11">
    <source>
        <dbReference type="SAM" id="SignalP"/>
    </source>
</evidence>
<name>A0A9J7MCP3_BRAFL</name>
<dbReference type="GO" id="GO:0006915">
    <property type="term" value="P:apoptotic process"/>
    <property type="evidence" value="ECO:0007669"/>
    <property type="project" value="UniProtKB-KW"/>
</dbReference>
<sequence length="613" mass="67032">MIVQMNFRRFLLVLAIVGGQFAPALPSQTCVAELEYRHNGRCCDLCAPGYYKVKDCTRNHQTECARCADGYYLEHPNFESGCRRCTRCSSRVRMEQKMPCLKDQNRVCQCMKGYYIPPGQVMEVCIKHMKCPPGEGVSRRGTPLSNTVCRPCAHGTFSNKRSPRQKCLQWTDCAHLGREELESGTSEQDAVCGDKLIITTTSVPPLTSTAKSTSTTTTDLKPQPLYSVFLNASTISTPTISLRSPRQQTSDFMPSSNFTMASTTVTPSKQWSTSDVFIPMSTTGSSTQPMSSPTKPITLDIKTLLTKAKTIPSPSSDKGISDSSTIPSGSTTTSANMAPAYGNTNTDQKPVTIMQPKTRYFMESIVKAIPATTPATYINTGTTEQEKESNSEHGLEVRNNGVQGLAKLQIAMIVILCCLVVITPAAVAWYACCRKKKTPLPTDLPDVYYKMYKKGNENVSIGAPLQEEDDMGAGDTPDHNGSSAVLLVEVHDEPSNQINTSAGDEHSPLISASGEHPEEASSPSEVPDIPITEVDLMKLARTIGPGWEDASIQVLGISRAELATCQANNQSNRNMQIFDMLSLWKQKLGKRATLQSLCQLLSQAEVEYRVENV</sequence>
<dbReference type="SUPFAM" id="SSF47986">
    <property type="entry name" value="DEATH domain"/>
    <property type="match status" value="1"/>
</dbReference>
<dbReference type="PANTHER" id="PTHR23097:SF181">
    <property type="entry name" value="CASPASE-8-LIKE"/>
    <property type="match status" value="1"/>
</dbReference>
<dbReference type="Gene3D" id="2.10.50.10">
    <property type="entry name" value="Tumor Necrosis Factor Receptor, subunit A, domain 2"/>
    <property type="match status" value="3"/>
</dbReference>
<dbReference type="OrthoDB" id="10031141at2759"/>
<comment type="caution">
    <text evidence="8">Lacks conserved residue(s) required for the propagation of feature annotation.</text>
</comment>
<dbReference type="RefSeq" id="XP_035698184.1">
    <property type="nucleotide sequence ID" value="XM_035842291.1"/>
</dbReference>
<gene>
    <name evidence="15" type="primary">LOC118431173</name>
</gene>
<evidence type="ECO:0000313" key="15">
    <source>
        <dbReference type="RefSeq" id="XP_035698184.1"/>
    </source>
</evidence>
<dbReference type="Pfam" id="PF00020">
    <property type="entry name" value="TNFR_c6"/>
    <property type="match status" value="3"/>
</dbReference>
<reference evidence="15" key="3">
    <citation type="submission" date="2025-08" db="UniProtKB">
        <authorList>
            <consortium name="RefSeq"/>
        </authorList>
    </citation>
    <scope>IDENTIFICATION</scope>
</reference>